<evidence type="ECO:0000256" key="6">
    <source>
        <dbReference type="SAM" id="Phobius"/>
    </source>
</evidence>
<dbReference type="NCBIfam" id="TIGR03061">
    <property type="entry name" value="pip_yhgE_Nterm"/>
    <property type="match status" value="1"/>
</dbReference>
<dbReference type="Gene3D" id="3.40.1710.10">
    <property type="entry name" value="abc type-2 transporter like domain"/>
    <property type="match status" value="1"/>
</dbReference>
<dbReference type="GO" id="GO:0016020">
    <property type="term" value="C:membrane"/>
    <property type="evidence" value="ECO:0007669"/>
    <property type="project" value="UniProtKB-SubCell"/>
</dbReference>
<reference evidence="8" key="1">
    <citation type="journal article" date="2021" name="PeerJ">
        <title>Extensive microbial diversity within the chicken gut microbiome revealed by metagenomics and culture.</title>
        <authorList>
            <person name="Gilroy R."/>
            <person name="Ravi A."/>
            <person name="Getino M."/>
            <person name="Pursley I."/>
            <person name="Horton D.L."/>
            <person name="Alikhan N.F."/>
            <person name="Baker D."/>
            <person name="Gharbi K."/>
            <person name="Hall N."/>
            <person name="Watson M."/>
            <person name="Adriaenssens E.M."/>
            <person name="Foster-Nyarko E."/>
            <person name="Jarju S."/>
            <person name="Secka A."/>
            <person name="Antonio M."/>
            <person name="Oren A."/>
            <person name="Chaudhuri R.R."/>
            <person name="La Ragione R."/>
            <person name="Hildebrand F."/>
            <person name="Pallen M.J."/>
        </authorList>
    </citation>
    <scope>NUCLEOTIDE SEQUENCE</scope>
    <source>
        <strain evidence="8">ChiHjej13B12-4958</strain>
    </source>
</reference>
<reference evidence="8" key="2">
    <citation type="submission" date="2021-04" db="EMBL/GenBank/DDBJ databases">
        <authorList>
            <person name="Gilroy R."/>
        </authorList>
    </citation>
    <scope>NUCLEOTIDE SEQUENCE</scope>
    <source>
        <strain evidence="8">ChiHjej13B12-4958</strain>
    </source>
</reference>
<dbReference type="Pfam" id="PF12698">
    <property type="entry name" value="ABC2_membrane_3"/>
    <property type="match status" value="2"/>
</dbReference>
<evidence type="ECO:0000313" key="9">
    <source>
        <dbReference type="Proteomes" id="UP000823858"/>
    </source>
</evidence>
<evidence type="ECO:0000259" key="7">
    <source>
        <dbReference type="Pfam" id="PF12698"/>
    </source>
</evidence>
<gene>
    <name evidence="8" type="ORF">H9751_09125</name>
</gene>
<keyword evidence="2 6" id="KW-0812">Transmembrane</keyword>
<keyword evidence="4 6" id="KW-0472">Membrane</keyword>
<feature type="transmembrane region" description="Helical" evidence="6">
    <location>
        <begin position="573"/>
        <end position="597"/>
    </location>
</feature>
<dbReference type="InterPro" id="IPR017500">
    <property type="entry name" value="Phage_infect_YhgE_N"/>
</dbReference>
<feature type="transmembrane region" description="Helical" evidence="6">
    <location>
        <begin position="772"/>
        <end position="792"/>
    </location>
</feature>
<dbReference type="NCBIfam" id="TIGR03062">
    <property type="entry name" value="pip_yhgE_Cterm"/>
    <property type="match status" value="1"/>
</dbReference>
<sequence>MIVIGLMITPALYAWLNIAAFWDPYSNTGEIGVAVVNEDEGGDSELTGPIDVGAQVVSQLKENDQLGWQFMDAEEADDALRKGDVYGSITVPSTFTDDILSMFEGTYSPPTLVYQVNEKTSAISPKITDQGATTLDATISSVVKERIAEAVTTELSNSGGDLEDRLANAQSGAANAFDETADTMASASASLTRIQERLDQAQPTVESTQRALRSVDGALDEANTALTQVQSIMTGVQAQIDNFSEAATTAYLESTGALAEGTSAARGAISAVTGELERAGTGIDSALRDASAFTRQSDRAIAQLERLLGGAALGNGVAGPLQDALDDLRSQNDANSDLINSLTGLQSDASGALDAVSEASDALAAATDDSRDSAGGLQSATSDALPQLQAAISRVNATAGNFAGALKSTQTMLGEANSLLDGVSDQLEGTGEVISNFAEEVDGIESGLETAKADILALNAASEGGLLDTVTSLDSDGVSRFVASPATVESNAVYPVATYGSGMAALFTNLSLWIAAFMLMVIFRVEVDKKGVRRLTVGQAYRGRLALLAVLGVGQGLVVSIGNLLLGVQTENVFAFVATTVFAGLSYLSIMYALVAALGHVGRIIAVMLAFLQIPGASGIYPIEMTPAFFQAIYPLLPFTYGIDALREVIGGFYGDHYWRAMGTLLFMALAALLIGSLLRRWMSNVNVQVNKELESTGLIVSERVEVVGTSYRLTDVIYALRDREAFREEMDHRWKPLRENYDRLLRVSVIVGVAGVVVLGIIARFTSSQKALVFGIVCLWMLLVVAFILMLEYAKQSFARAHELSELPESELQSAVVGAGVGGTSVIQDDPDDPDDSEDRADSADETKGGQA</sequence>
<accession>A0A9D2QFN1</accession>
<feature type="domain" description="ABC-2 type transporter transmembrane" evidence="7">
    <location>
        <begin position="497"/>
        <end position="677"/>
    </location>
</feature>
<evidence type="ECO:0000256" key="2">
    <source>
        <dbReference type="ARBA" id="ARBA00022692"/>
    </source>
</evidence>
<dbReference type="InterPro" id="IPR051328">
    <property type="entry name" value="T7SS_ABC-Transporter"/>
</dbReference>
<feature type="compositionally biased region" description="Acidic residues" evidence="5">
    <location>
        <begin position="830"/>
        <end position="840"/>
    </location>
</feature>
<organism evidence="8 9">
    <name type="scientific">Candidatus Corynebacterium faecigallinarum</name>
    <dbReference type="NCBI Taxonomy" id="2838528"/>
    <lineage>
        <taxon>Bacteria</taxon>
        <taxon>Bacillati</taxon>
        <taxon>Actinomycetota</taxon>
        <taxon>Actinomycetes</taxon>
        <taxon>Mycobacteriales</taxon>
        <taxon>Corynebacteriaceae</taxon>
        <taxon>Corynebacterium</taxon>
    </lineage>
</organism>
<evidence type="ECO:0000256" key="4">
    <source>
        <dbReference type="ARBA" id="ARBA00023136"/>
    </source>
</evidence>
<comment type="caution">
    <text evidence="8">The sequence shown here is derived from an EMBL/GenBank/DDBJ whole genome shotgun (WGS) entry which is preliminary data.</text>
</comment>
<feature type="transmembrane region" description="Helical" evidence="6">
    <location>
        <begin position="604"/>
        <end position="623"/>
    </location>
</feature>
<feature type="region of interest" description="Disordered" evidence="5">
    <location>
        <begin position="823"/>
        <end position="853"/>
    </location>
</feature>
<comment type="subcellular location">
    <subcellularLocation>
        <location evidence="1">Membrane</location>
        <topology evidence="1">Multi-pass membrane protein</topology>
    </subcellularLocation>
</comment>
<feature type="domain" description="ABC-2 type transporter transmembrane" evidence="7">
    <location>
        <begin position="6"/>
        <end position="145"/>
    </location>
</feature>
<evidence type="ECO:0000256" key="5">
    <source>
        <dbReference type="SAM" id="MobiDB-lite"/>
    </source>
</evidence>
<keyword evidence="3 6" id="KW-1133">Transmembrane helix</keyword>
<dbReference type="EMBL" id="DWVP01000022">
    <property type="protein sequence ID" value="HJC85690.1"/>
    <property type="molecule type" value="Genomic_DNA"/>
</dbReference>
<feature type="transmembrane region" description="Helical" evidence="6">
    <location>
        <begin position="745"/>
        <end position="766"/>
    </location>
</feature>
<dbReference type="AlphaFoldDB" id="A0A9D2QFN1"/>
<protein>
    <submittedName>
        <fullName evidence="8">YhgE/Pip domain-containing protein</fullName>
    </submittedName>
</protein>
<evidence type="ECO:0000256" key="3">
    <source>
        <dbReference type="ARBA" id="ARBA00022989"/>
    </source>
</evidence>
<proteinExistence type="predicted"/>
<dbReference type="InterPro" id="IPR013525">
    <property type="entry name" value="ABC2_TM"/>
</dbReference>
<dbReference type="GO" id="GO:0140359">
    <property type="term" value="F:ABC-type transporter activity"/>
    <property type="evidence" value="ECO:0007669"/>
    <property type="project" value="InterPro"/>
</dbReference>
<feature type="transmembrane region" description="Helical" evidence="6">
    <location>
        <begin position="658"/>
        <end position="679"/>
    </location>
</feature>
<dbReference type="PANTHER" id="PTHR43077">
    <property type="entry name" value="TRANSPORT PERMEASE YVFS-RELATED"/>
    <property type="match status" value="1"/>
</dbReference>
<name>A0A9D2QFN1_9CORY</name>
<feature type="transmembrane region" description="Helical" evidence="6">
    <location>
        <begin position="545"/>
        <end position="567"/>
    </location>
</feature>
<dbReference type="PANTHER" id="PTHR43077:SF10">
    <property type="entry name" value="TRANSPORT PERMEASE PROTEIN"/>
    <property type="match status" value="1"/>
</dbReference>
<dbReference type="InterPro" id="IPR017501">
    <property type="entry name" value="Phage_infect_YhgE_C"/>
</dbReference>
<feature type="transmembrane region" description="Helical" evidence="6">
    <location>
        <begin position="503"/>
        <end position="525"/>
    </location>
</feature>
<dbReference type="Proteomes" id="UP000823858">
    <property type="component" value="Unassembled WGS sequence"/>
</dbReference>
<feature type="compositionally biased region" description="Basic and acidic residues" evidence="5">
    <location>
        <begin position="841"/>
        <end position="853"/>
    </location>
</feature>
<evidence type="ECO:0000256" key="1">
    <source>
        <dbReference type="ARBA" id="ARBA00004141"/>
    </source>
</evidence>
<evidence type="ECO:0000313" key="8">
    <source>
        <dbReference type="EMBL" id="HJC85690.1"/>
    </source>
</evidence>